<dbReference type="InterPro" id="IPR003841">
    <property type="entry name" value="Na/Pi_transpt"/>
</dbReference>
<dbReference type="PANTHER" id="PTHR10010:SF46">
    <property type="entry name" value="SODIUM-DEPENDENT PHOSPHATE TRANSPORT PROTEIN 2B"/>
    <property type="match status" value="1"/>
</dbReference>
<sequence length="541" mass="58969">MEIDIQTLIFEFIGGLGIFLLGIKFMGDGLQKSAGDRLRDILDRFTSNPFLGVLAGIIVTGLIQSSSGTTVLTVGLVNAGFMTLRQAIGVIMGANIGTTVTAFIIGFDIGEYALPIMAVGAFLLFFFKNQKVNNVGQAVFGFGSLFFGLELMSSGVKPLRSLETFHELTVSMSDNPILGVVIGTIFTVIVQSSSATVGILQGLYSEGALTLNAALPVLFGDNIGTTITAVLASIGATVAAKRAALTHVLFNVIGTTIFLTILGLFTSYVAFLQAKLNLNPEMTIAFAHGSFNVINTIIQFPFIGVLAWIVTKFVPGKDTIIEYKPKHLDPIFIERSASLALEQAKSEVIRMGEFATKGLEETNLYLTTNSPKHSEMAMQIEDAINNLDRKITNYLIDISAKTLSEADSAKHTALMDSVRDIERIGDHFENIVELVDYKISHKVQMTDQAMEDLNNMFDLTLMTVKQAIESLDSMNREKALEVIQKEEEIDQMERSFRKKHIIRMNEGLCSASAGIVFVDIISNLERIGDHAVNIAEEVLGD</sequence>
<gene>
    <name evidence="8" type="ORF">GCM10010978_23220</name>
</gene>
<feature type="transmembrane region" description="Helical" evidence="6">
    <location>
        <begin position="213"/>
        <end position="236"/>
    </location>
</feature>
<feature type="transmembrane region" description="Helical" evidence="6">
    <location>
        <begin position="248"/>
        <end position="271"/>
    </location>
</feature>
<feature type="domain" description="PhoU" evidence="7">
    <location>
        <begin position="454"/>
        <end position="538"/>
    </location>
</feature>
<dbReference type="NCBIfam" id="TIGR00704">
    <property type="entry name" value="NaPi_cotrn_rel"/>
    <property type="match status" value="1"/>
</dbReference>
<feature type="transmembrane region" description="Helical" evidence="6">
    <location>
        <begin position="6"/>
        <end position="27"/>
    </location>
</feature>
<feature type="transmembrane region" description="Helical" evidence="6">
    <location>
        <begin position="48"/>
        <end position="67"/>
    </location>
</feature>
<organism evidence="8 9">
    <name type="scientific">Compostibacillus humi</name>
    <dbReference type="NCBI Taxonomy" id="1245525"/>
    <lineage>
        <taxon>Bacteria</taxon>
        <taxon>Bacillati</taxon>
        <taxon>Bacillota</taxon>
        <taxon>Bacilli</taxon>
        <taxon>Bacillales</taxon>
        <taxon>Bacillaceae</taxon>
        <taxon>Compostibacillus</taxon>
    </lineage>
</organism>
<protein>
    <submittedName>
        <fullName evidence="8">Sodium:phosphate symporter</fullName>
    </submittedName>
</protein>
<evidence type="ECO:0000256" key="1">
    <source>
        <dbReference type="ARBA" id="ARBA00004651"/>
    </source>
</evidence>
<evidence type="ECO:0000313" key="8">
    <source>
        <dbReference type="EMBL" id="GFZ81753.1"/>
    </source>
</evidence>
<keyword evidence="9" id="KW-1185">Reference proteome</keyword>
<feature type="transmembrane region" description="Helical" evidence="6">
    <location>
        <begin position="291"/>
        <end position="310"/>
    </location>
</feature>
<dbReference type="Pfam" id="PF01895">
    <property type="entry name" value="PhoU"/>
    <property type="match status" value="2"/>
</dbReference>
<dbReference type="Gene3D" id="1.20.58.220">
    <property type="entry name" value="Phosphate transport system protein phou homolog 2, domain 2"/>
    <property type="match status" value="1"/>
</dbReference>
<dbReference type="GO" id="GO:0005436">
    <property type="term" value="F:sodium:phosphate symporter activity"/>
    <property type="evidence" value="ECO:0007669"/>
    <property type="project" value="InterPro"/>
</dbReference>
<dbReference type="Pfam" id="PF02690">
    <property type="entry name" value="Na_Pi_cotrans"/>
    <property type="match status" value="1"/>
</dbReference>
<dbReference type="EMBL" id="BMEV01000046">
    <property type="protein sequence ID" value="GFZ81753.1"/>
    <property type="molecule type" value="Genomic_DNA"/>
</dbReference>
<feature type="transmembrane region" description="Helical" evidence="6">
    <location>
        <begin position="112"/>
        <end position="129"/>
    </location>
</feature>
<keyword evidence="4 6" id="KW-1133">Transmembrane helix</keyword>
<evidence type="ECO:0000313" key="9">
    <source>
        <dbReference type="Proteomes" id="UP000602050"/>
    </source>
</evidence>
<evidence type="ECO:0000256" key="2">
    <source>
        <dbReference type="ARBA" id="ARBA00022475"/>
    </source>
</evidence>
<feature type="transmembrane region" description="Helical" evidence="6">
    <location>
        <begin position="177"/>
        <end position="201"/>
    </location>
</feature>
<keyword evidence="3 6" id="KW-0812">Transmembrane</keyword>
<dbReference type="InterPro" id="IPR026022">
    <property type="entry name" value="PhoU_dom"/>
</dbReference>
<dbReference type="PANTHER" id="PTHR10010">
    <property type="entry name" value="SOLUTE CARRIER FAMILY 34 SODIUM PHOSPHATE , MEMBER 2-RELATED"/>
    <property type="match status" value="1"/>
</dbReference>
<evidence type="ECO:0000259" key="7">
    <source>
        <dbReference type="Pfam" id="PF01895"/>
    </source>
</evidence>
<dbReference type="InterPro" id="IPR038078">
    <property type="entry name" value="PhoU-like_sf"/>
</dbReference>
<evidence type="ECO:0000256" key="3">
    <source>
        <dbReference type="ARBA" id="ARBA00022692"/>
    </source>
</evidence>
<evidence type="ECO:0000256" key="6">
    <source>
        <dbReference type="SAM" id="Phobius"/>
    </source>
</evidence>
<comment type="caution">
    <text evidence="8">The sequence shown here is derived from an EMBL/GenBank/DDBJ whole genome shotgun (WGS) entry which is preliminary data.</text>
</comment>
<evidence type="ECO:0000256" key="5">
    <source>
        <dbReference type="ARBA" id="ARBA00023136"/>
    </source>
</evidence>
<evidence type="ECO:0000256" key="4">
    <source>
        <dbReference type="ARBA" id="ARBA00022989"/>
    </source>
</evidence>
<dbReference type="SUPFAM" id="SSF109755">
    <property type="entry name" value="PhoU-like"/>
    <property type="match status" value="1"/>
</dbReference>
<reference evidence="8" key="2">
    <citation type="submission" date="2020-09" db="EMBL/GenBank/DDBJ databases">
        <authorList>
            <person name="Sun Q."/>
            <person name="Zhou Y."/>
        </authorList>
    </citation>
    <scope>NUCLEOTIDE SEQUENCE</scope>
    <source>
        <strain evidence="8">CGMCC 1.12360</strain>
    </source>
</reference>
<dbReference type="AlphaFoldDB" id="A0A8J2X9H8"/>
<comment type="subcellular location">
    <subcellularLocation>
        <location evidence="1">Cell membrane</location>
        <topology evidence="1">Multi-pass membrane protein</topology>
    </subcellularLocation>
</comment>
<dbReference type="GO" id="GO:0044341">
    <property type="term" value="P:sodium-dependent phosphate transport"/>
    <property type="evidence" value="ECO:0007669"/>
    <property type="project" value="InterPro"/>
</dbReference>
<keyword evidence="5 6" id="KW-0472">Membrane</keyword>
<keyword evidence="2" id="KW-1003">Cell membrane</keyword>
<feature type="transmembrane region" description="Helical" evidence="6">
    <location>
        <begin position="87"/>
        <end position="105"/>
    </location>
</feature>
<dbReference type="GO" id="GO:0005886">
    <property type="term" value="C:plasma membrane"/>
    <property type="evidence" value="ECO:0007669"/>
    <property type="project" value="UniProtKB-SubCell"/>
</dbReference>
<proteinExistence type="predicted"/>
<dbReference type="RefSeq" id="WP_188392575.1">
    <property type="nucleotide sequence ID" value="NZ_BMEV01000046.1"/>
</dbReference>
<reference evidence="8" key="1">
    <citation type="journal article" date="2014" name="Int. J. Syst. Evol. Microbiol.">
        <title>Complete genome sequence of Corynebacterium casei LMG S-19264T (=DSM 44701T), isolated from a smear-ripened cheese.</title>
        <authorList>
            <consortium name="US DOE Joint Genome Institute (JGI-PGF)"/>
            <person name="Walter F."/>
            <person name="Albersmeier A."/>
            <person name="Kalinowski J."/>
            <person name="Ruckert C."/>
        </authorList>
    </citation>
    <scope>NUCLEOTIDE SEQUENCE</scope>
    <source>
        <strain evidence="8">CGMCC 1.12360</strain>
    </source>
</reference>
<name>A0A8J2X9H8_9BACI</name>
<dbReference type="NCBIfam" id="NF037997">
    <property type="entry name" value="Na_Pi_symport"/>
    <property type="match status" value="1"/>
</dbReference>
<dbReference type="Proteomes" id="UP000602050">
    <property type="component" value="Unassembled WGS sequence"/>
</dbReference>
<feature type="domain" description="PhoU" evidence="7">
    <location>
        <begin position="349"/>
        <end position="435"/>
    </location>
</feature>
<accession>A0A8J2X9H8</accession>
<dbReference type="InterPro" id="IPR004633">
    <property type="entry name" value="NaPi_cotrn-rel/YqeW-like"/>
</dbReference>